<accession>X1EXP3</accession>
<protein>
    <submittedName>
        <fullName evidence="1">Uncharacterized protein</fullName>
    </submittedName>
</protein>
<gene>
    <name evidence="1" type="ORF">S01H4_65005</name>
</gene>
<sequence>MVSTIDQISNGRLILGIGAGWYKREHEAGG</sequence>
<organism evidence="1">
    <name type="scientific">marine sediment metagenome</name>
    <dbReference type="NCBI Taxonomy" id="412755"/>
    <lineage>
        <taxon>unclassified sequences</taxon>
        <taxon>metagenomes</taxon>
        <taxon>ecological metagenomes</taxon>
    </lineage>
</organism>
<evidence type="ECO:0000313" key="1">
    <source>
        <dbReference type="EMBL" id="GAH21939.1"/>
    </source>
</evidence>
<dbReference type="SUPFAM" id="SSF51679">
    <property type="entry name" value="Bacterial luciferase-like"/>
    <property type="match status" value="1"/>
</dbReference>
<dbReference type="EMBL" id="BART01039618">
    <property type="protein sequence ID" value="GAH21939.1"/>
    <property type="molecule type" value="Genomic_DNA"/>
</dbReference>
<dbReference type="InterPro" id="IPR036661">
    <property type="entry name" value="Luciferase-like_sf"/>
</dbReference>
<proteinExistence type="predicted"/>
<dbReference type="GO" id="GO:0016705">
    <property type="term" value="F:oxidoreductase activity, acting on paired donors, with incorporation or reduction of molecular oxygen"/>
    <property type="evidence" value="ECO:0007669"/>
    <property type="project" value="InterPro"/>
</dbReference>
<dbReference type="Gene3D" id="3.20.20.30">
    <property type="entry name" value="Luciferase-like domain"/>
    <property type="match status" value="1"/>
</dbReference>
<dbReference type="AlphaFoldDB" id="X1EXP3"/>
<feature type="non-terminal residue" evidence="1">
    <location>
        <position position="30"/>
    </location>
</feature>
<reference evidence="1" key="1">
    <citation type="journal article" date="2014" name="Front. Microbiol.">
        <title>High frequency of phylogenetically diverse reductive dehalogenase-homologous genes in deep subseafloor sedimentary metagenomes.</title>
        <authorList>
            <person name="Kawai M."/>
            <person name="Futagami T."/>
            <person name="Toyoda A."/>
            <person name="Takaki Y."/>
            <person name="Nishi S."/>
            <person name="Hori S."/>
            <person name="Arai W."/>
            <person name="Tsubouchi T."/>
            <person name="Morono Y."/>
            <person name="Uchiyama I."/>
            <person name="Ito T."/>
            <person name="Fujiyama A."/>
            <person name="Inagaki F."/>
            <person name="Takami H."/>
        </authorList>
    </citation>
    <scope>NUCLEOTIDE SEQUENCE</scope>
    <source>
        <strain evidence="1">Expedition CK06-06</strain>
    </source>
</reference>
<name>X1EXP3_9ZZZZ</name>
<comment type="caution">
    <text evidence="1">The sequence shown here is derived from an EMBL/GenBank/DDBJ whole genome shotgun (WGS) entry which is preliminary data.</text>
</comment>